<dbReference type="AlphaFoldDB" id="A0A7U2F9F5"/>
<gene>
    <name evidence="2" type="ORF">JI435_412660</name>
</gene>
<evidence type="ECO:0000313" key="2">
    <source>
        <dbReference type="EMBL" id="QRC98854.1"/>
    </source>
</evidence>
<dbReference type="EMBL" id="CP069031">
    <property type="protein sequence ID" value="QRC98854.1"/>
    <property type="molecule type" value="Genomic_DNA"/>
</dbReference>
<keyword evidence="3" id="KW-1185">Reference proteome</keyword>
<accession>A0A7U2F9F5</accession>
<evidence type="ECO:0000313" key="3">
    <source>
        <dbReference type="Proteomes" id="UP000663193"/>
    </source>
</evidence>
<proteinExistence type="predicted"/>
<dbReference type="VEuPathDB" id="FungiDB:JI435_412660"/>
<dbReference type="Proteomes" id="UP000663193">
    <property type="component" value="Chromosome 9"/>
</dbReference>
<name>A0A7U2F9F5_PHANO</name>
<feature type="compositionally biased region" description="Polar residues" evidence="1">
    <location>
        <begin position="1"/>
        <end position="13"/>
    </location>
</feature>
<protein>
    <submittedName>
        <fullName evidence="2">Uncharacterized protein</fullName>
    </submittedName>
</protein>
<sequence>MQINRIRYSNSPIHPNPNLIKRPSRKSKTENNIDIYIHMWSCLEKKRSSKSCHAKSCVAPVILDSSV</sequence>
<evidence type="ECO:0000256" key="1">
    <source>
        <dbReference type="SAM" id="MobiDB-lite"/>
    </source>
</evidence>
<organism evidence="2 3">
    <name type="scientific">Phaeosphaeria nodorum (strain SN15 / ATCC MYA-4574 / FGSC 10173)</name>
    <name type="common">Glume blotch fungus</name>
    <name type="synonym">Parastagonospora nodorum</name>
    <dbReference type="NCBI Taxonomy" id="321614"/>
    <lineage>
        <taxon>Eukaryota</taxon>
        <taxon>Fungi</taxon>
        <taxon>Dikarya</taxon>
        <taxon>Ascomycota</taxon>
        <taxon>Pezizomycotina</taxon>
        <taxon>Dothideomycetes</taxon>
        <taxon>Pleosporomycetidae</taxon>
        <taxon>Pleosporales</taxon>
        <taxon>Pleosporineae</taxon>
        <taxon>Phaeosphaeriaceae</taxon>
        <taxon>Parastagonospora</taxon>
    </lineage>
</organism>
<reference evidence="3" key="1">
    <citation type="journal article" date="2021" name="BMC Genomics">
        <title>Chromosome-level genome assembly and manually-curated proteome of model necrotroph Parastagonospora nodorum Sn15 reveals a genome-wide trove of candidate effector homologs, and redundancy of virulence-related functions within an accessory chromosome.</title>
        <authorList>
            <person name="Bertazzoni S."/>
            <person name="Jones D.A.B."/>
            <person name="Phan H.T."/>
            <person name="Tan K.-C."/>
            <person name="Hane J.K."/>
        </authorList>
    </citation>
    <scope>NUCLEOTIDE SEQUENCE [LARGE SCALE GENOMIC DNA]</scope>
    <source>
        <strain evidence="3">SN15 / ATCC MYA-4574 / FGSC 10173)</strain>
    </source>
</reference>
<feature type="region of interest" description="Disordered" evidence="1">
    <location>
        <begin position="1"/>
        <end position="26"/>
    </location>
</feature>